<organism evidence="2 3">
    <name type="scientific">Elysia marginata</name>
    <dbReference type="NCBI Taxonomy" id="1093978"/>
    <lineage>
        <taxon>Eukaryota</taxon>
        <taxon>Metazoa</taxon>
        <taxon>Spiralia</taxon>
        <taxon>Lophotrochozoa</taxon>
        <taxon>Mollusca</taxon>
        <taxon>Gastropoda</taxon>
        <taxon>Heterobranchia</taxon>
        <taxon>Euthyneura</taxon>
        <taxon>Panpulmonata</taxon>
        <taxon>Sacoglossa</taxon>
        <taxon>Placobranchoidea</taxon>
        <taxon>Plakobranchidae</taxon>
        <taxon>Elysia</taxon>
    </lineage>
</organism>
<proteinExistence type="predicted"/>
<evidence type="ECO:0000259" key="1">
    <source>
        <dbReference type="Pfam" id="PF25045"/>
    </source>
</evidence>
<dbReference type="Gene3D" id="3.40.50.410">
    <property type="entry name" value="von Willebrand factor, type A domain"/>
    <property type="match status" value="1"/>
</dbReference>
<dbReference type="AlphaFoldDB" id="A0AAV4G484"/>
<evidence type="ECO:0000313" key="3">
    <source>
        <dbReference type="Proteomes" id="UP000762676"/>
    </source>
</evidence>
<comment type="caution">
    <text evidence="2">The sequence shown here is derived from an EMBL/GenBank/DDBJ whole genome shotgun (WGS) entry which is preliminary data.</text>
</comment>
<keyword evidence="3" id="KW-1185">Reference proteome</keyword>
<dbReference type="InterPro" id="IPR040322">
    <property type="entry name" value="TROVE2"/>
</dbReference>
<dbReference type="GO" id="GO:1990904">
    <property type="term" value="C:ribonucleoprotein complex"/>
    <property type="evidence" value="ECO:0007669"/>
    <property type="project" value="UniProtKB-KW"/>
</dbReference>
<dbReference type="PANTHER" id="PTHR14202">
    <property type="entry name" value="60 KDA RIBONUCLEOPROTEIN SSA/RO"/>
    <property type="match status" value="1"/>
</dbReference>
<dbReference type="InterPro" id="IPR056800">
    <property type="entry name" value="vWA_Ro60"/>
</dbReference>
<keyword evidence="2" id="KW-0687">Ribonucleoprotein</keyword>
<feature type="domain" description="RNA-binding protein RO60 vWA" evidence="1">
    <location>
        <begin position="63"/>
        <end position="215"/>
    </location>
</feature>
<dbReference type="InterPro" id="IPR036465">
    <property type="entry name" value="vWFA_dom_sf"/>
</dbReference>
<gene>
    <name evidence="2" type="ORF">ElyMa_004030200</name>
</gene>
<dbReference type="GO" id="GO:0003723">
    <property type="term" value="F:RNA binding"/>
    <property type="evidence" value="ECO:0007669"/>
    <property type="project" value="InterPro"/>
</dbReference>
<reference evidence="2 3" key="1">
    <citation type="journal article" date="2021" name="Elife">
        <title>Chloroplast acquisition without the gene transfer in kleptoplastic sea slugs, Plakobranchus ocellatus.</title>
        <authorList>
            <person name="Maeda T."/>
            <person name="Takahashi S."/>
            <person name="Yoshida T."/>
            <person name="Shimamura S."/>
            <person name="Takaki Y."/>
            <person name="Nagai Y."/>
            <person name="Toyoda A."/>
            <person name="Suzuki Y."/>
            <person name="Arimoto A."/>
            <person name="Ishii H."/>
            <person name="Satoh N."/>
            <person name="Nishiyama T."/>
            <person name="Hasebe M."/>
            <person name="Maruyama T."/>
            <person name="Minagawa J."/>
            <person name="Obokata J."/>
            <person name="Shigenobu S."/>
        </authorList>
    </citation>
    <scope>NUCLEOTIDE SEQUENCE [LARGE SCALE GENOMIC DNA]</scope>
</reference>
<dbReference type="Pfam" id="PF25045">
    <property type="entry name" value="vWA_Ro60"/>
    <property type="match status" value="1"/>
</dbReference>
<accession>A0AAV4G484</accession>
<name>A0AAV4G484_9GAST</name>
<dbReference type="EMBL" id="BMAT01008184">
    <property type="protein sequence ID" value="GFR79795.1"/>
    <property type="molecule type" value="Genomic_DNA"/>
</dbReference>
<protein>
    <submittedName>
        <fullName evidence="2">60 kDa SS-A/Ro ribonucleoprotein</fullName>
    </submittedName>
</protein>
<dbReference type="SUPFAM" id="SSF53300">
    <property type="entry name" value="vWA-like"/>
    <property type="match status" value="1"/>
</dbReference>
<dbReference type="Proteomes" id="UP000762676">
    <property type="component" value="Unassembled WGS sequence"/>
</dbReference>
<dbReference type="PANTHER" id="PTHR14202:SF0">
    <property type="entry name" value="RNA-BINDING PROTEIN RO60"/>
    <property type="match status" value="1"/>
</dbReference>
<sequence length="237" mass="26589">MVILAALRKYAANRLKQWVRNGPLIKALQAAFDASLDLLPKMSDKSMLVAVHLEGEGRKKLHVKGATHFTPAVATAHFIKFMHKTEMKITHVFFNERVEDVPITPKTPIVEVLENLENCKVEESNFDLTEPIKWATQRKAKFDNILIITDLKKVASAMDFQAHVRQYRREVDHQHTKVAVLGLSEVTTTVADVKDLNLLEMSGLNDSALQLLLRFFKGDLDFDPSGDNEPAASNSAS</sequence>
<evidence type="ECO:0000313" key="2">
    <source>
        <dbReference type="EMBL" id="GFR79795.1"/>
    </source>
</evidence>